<protein>
    <submittedName>
        <fullName evidence="2">Uncharacterized protein</fullName>
    </submittedName>
</protein>
<dbReference type="EMBL" id="CP119316">
    <property type="protein sequence ID" value="WEK47164.1"/>
    <property type="molecule type" value="Genomic_DNA"/>
</dbReference>
<proteinExistence type="predicted"/>
<evidence type="ECO:0000313" key="3">
    <source>
        <dbReference type="Proteomes" id="UP001218362"/>
    </source>
</evidence>
<reference evidence="2" key="1">
    <citation type="submission" date="2023-03" db="EMBL/GenBank/DDBJ databases">
        <title>Andean soil-derived lignocellulolytic bacterial consortium as a source of novel taxa and putative plastic-active enzymes.</title>
        <authorList>
            <person name="Diaz-Garcia L."/>
            <person name="Chuvochina M."/>
            <person name="Feuerriegel G."/>
            <person name="Bunk B."/>
            <person name="Sproer C."/>
            <person name="Streit W.R."/>
            <person name="Rodriguez L.M."/>
            <person name="Overmann J."/>
            <person name="Jimenez D.J."/>
        </authorList>
    </citation>
    <scope>NUCLEOTIDE SEQUENCE</scope>
    <source>
        <strain evidence="2">MAG 26</strain>
    </source>
</reference>
<keyword evidence="1" id="KW-0732">Signal</keyword>
<organism evidence="2 3">
    <name type="scientific">Candidatus Andeanibacterium colombiense</name>
    <dbReference type="NCBI Taxonomy" id="3121345"/>
    <lineage>
        <taxon>Bacteria</taxon>
        <taxon>Pseudomonadati</taxon>
        <taxon>Pseudomonadota</taxon>
        <taxon>Alphaproteobacteria</taxon>
        <taxon>Sphingomonadales</taxon>
        <taxon>Sphingomonadaceae</taxon>
        <taxon>Candidatus Andeanibacterium</taxon>
    </lineage>
</organism>
<dbReference type="Proteomes" id="UP001218362">
    <property type="component" value="Chromosome"/>
</dbReference>
<name>A0AAJ5XAI6_9SPHN</name>
<accession>A0AAJ5XAI6</accession>
<dbReference type="InterPro" id="IPR006311">
    <property type="entry name" value="TAT_signal"/>
</dbReference>
<feature type="signal peptide" evidence="1">
    <location>
        <begin position="1"/>
        <end position="32"/>
    </location>
</feature>
<dbReference type="PROSITE" id="PS51318">
    <property type="entry name" value="TAT"/>
    <property type="match status" value="1"/>
</dbReference>
<evidence type="ECO:0000313" key="2">
    <source>
        <dbReference type="EMBL" id="WEK47164.1"/>
    </source>
</evidence>
<dbReference type="AlphaFoldDB" id="A0AAJ5XAI6"/>
<sequence>MTDTSMTSRRSFIKAGAIVAVPLAAAAIPAAAALADDGDKARLARIEDERAIGALNRAFLRRFNAGVRPEAFSLAGVTGLSLDTAADAGDLTIDQGRAQARLACTAEFEQPLDGEGTLFEMARLQGNSLGRLSEARSLVGSYVQTAQGWAIERIELA</sequence>
<dbReference type="KEGG" id="acob:P0Y56_02450"/>
<feature type="chain" id="PRO_5042518874" evidence="1">
    <location>
        <begin position="33"/>
        <end position="157"/>
    </location>
</feature>
<evidence type="ECO:0000256" key="1">
    <source>
        <dbReference type="SAM" id="SignalP"/>
    </source>
</evidence>
<gene>
    <name evidence="2" type="ORF">P0Y56_02450</name>
</gene>